<gene>
    <name evidence="1" type="primary">ORF33381</name>
</gene>
<dbReference type="AlphaFoldDB" id="A0A0B6YQW7"/>
<proteinExistence type="predicted"/>
<accession>A0A0B6YQW7</accession>
<evidence type="ECO:0000313" key="1">
    <source>
        <dbReference type="EMBL" id="CEK58522.1"/>
    </source>
</evidence>
<organism evidence="1">
    <name type="scientific">Arion vulgaris</name>
    <dbReference type="NCBI Taxonomy" id="1028688"/>
    <lineage>
        <taxon>Eukaryota</taxon>
        <taxon>Metazoa</taxon>
        <taxon>Spiralia</taxon>
        <taxon>Lophotrochozoa</taxon>
        <taxon>Mollusca</taxon>
        <taxon>Gastropoda</taxon>
        <taxon>Heterobranchia</taxon>
        <taxon>Euthyneura</taxon>
        <taxon>Panpulmonata</taxon>
        <taxon>Eupulmonata</taxon>
        <taxon>Stylommatophora</taxon>
        <taxon>Helicina</taxon>
        <taxon>Arionoidea</taxon>
        <taxon>Arionidae</taxon>
        <taxon>Arion</taxon>
    </lineage>
</organism>
<protein>
    <recommendedName>
        <fullName evidence="2">Cadherin domain-containing protein</fullName>
    </recommendedName>
</protein>
<name>A0A0B6YQW7_9EUPU</name>
<dbReference type="EMBL" id="HACG01011657">
    <property type="protein sequence ID" value="CEK58522.1"/>
    <property type="molecule type" value="Transcribed_RNA"/>
</dbReference>
<sequence length="93" mass="10229">FAVNDFDGKLRFSTTRIEGSYLLVVSVSDQGFPPRITLVSVLVNVNTDFRFTNLPTNINVFENSNLTDVLFTAKAAGSFDLITYEIISGNTMG</sequence>
<reference evidence="1" key="1">
    <citation type="submission" date="2014-12" db="EMBL/GenBank/DDBJ databases">
        <title>Insight into the proteome of Arion vulgaris.</title>
        <authorList>
            <person name="Aradska J."/>
            <person name="Bulat T."/>
            <person name="Smidak R."/>
            <person name="Sarate P."/>
            <person name="Gangsoo J."/>
            <person name="Sialana F."/>
            <person name="Bilban M."/>
            <person name="Lubec G."/>
        </authorList>
    </citation>
    <scope>NUCLEOTIDE SEQUENCE</scope>
    <source>
        <tissue evidence="1">Skin</tissue>
    </source>
</reference>
<feature type="non-terminal residue" evidence="1">
    <location>
        <position position="1"/>
    </location>
</feature>
<feature type="non-terminal residue" evidence="1">
    <location>
        <position position="93"/>
    </location>
</feature>
<evidence type="ECO:0008006" key="2">
    <source>
        <dbReference type="Google" id="ProtNLM"/>
    </source>
</evidence>